<keyword evidence="1" id="KW-0732">Signal</keyword>
<reference evidence="2 3" key="1">
    <citation type="submission" date="2021-10" db="EMBL/GenBank/DDBJ databases">
        <title>Draft genome of Aestuariibacter halophilus JC2043.</title>
        <authorList>
            <person name="Emsley S.A."/>
            <person name="Pfannmuller K.M."/>
            <person name="Ushijima B."/>
            <person name="Saw J.H."/>
            <person name="Videau P."/>
        </authorList>
    </citation>
    <scope>NUCLEOTIDE SEQUENCE [LARGE SCALE GENOMIC DNA]</scope>
    <source>
        <strain evidence="2 3">JC2043</strain>
    </source>
</reference>
<sequence>MLKKLLLCVAVLPTWVAAKGVSPYLPLNMSPEVEHHIEKAFALTGNAPLVKPYKAADLHRVLPKLKSEHPRLYQLLSQYLDRYRRERGWTHRSISAGFDSGELKALPNQRGMNSDTHFSLSTAGFTMLTPYAMASVGTRWDDEQGLVHWGTALSAGFEYAQVDIGYREHWFSPMQDGAMLVSTHAKPSPSITVSNVAPITDWQLNYTFFYSKLETVEGIRLGDQVTPGEPRHAGLHISFQPIDNLTLGINRTLQFGGGLREVDFSDVIQAIFNPAGKDNVGDYTGDDPNFEFGNQQASVTARYHYDGDFPFVLYGEIGGEDTEGEKNYKLGNETLSAGLYLPVLTDNIGLRYEFTRWSTAWYVHHLYQQGYTNEGRVMGHWGGSERQFGDDVKAHVHAMNVNWQMSSTQLLDITLRHIQNQSEATYTYDNGIELEATFSQATPQGFWGVTLYTGRSVFGGSFTRVNGFYRW</sequence>
<gene>
    <name evidence="2" type="ORF">LJ739_14770</name>
</gene>
<dbReference type="InterPro" id="IPR026950">
    <property type="entry name" value="Caps_assemb_Wzi"/>
</dbReference>
<evidence type="ECO:0000313" key="2">
    <source>
        <dbReference type="EMBL" id="MCC2617514.1"/>
    </source>
</evidence>
<protein>
    <submittedName>
        <fullName evidence="2">Capsule assembly Wzi family protein</fullName>
    </submittedName>
</protein>
<feature type="signal peptide" evidence="1">
    <location>
        <begin position="1"/>
        <end position="18"/>
    </location>
</feature>
<comment type="caution">
    <text evidence="2">The sequence shown here is derived from an EMBL/GenBank/DDBJ whole genome shotgun (WGS) entry which is preliminary data.</text>
</comment>
<name>A0ABS8GCJ3_9ALTE</name>
<dbReference type="EMBL" id="JAJEWP010000005">
    <property type="protein sequence ID" value="MCC2617514.1"/>
    <property type="molecule type" value="Genomic_DNA"/>
</dbReference>
<feature type="chain" id="PRO_5045684678" evidence="1">
    <location>
        <begin position="19"/>
        <end position="471"/>
    </location>
</feature>
<dbReference type="Gene3D" id="2.40.160.130">
    <property type="entry name" value="Capsule assembly protein Wzi"/>
    <property type="match status" value="1"/>
</dbReference>
<keyword evidence="3" id="KW-1185">Reference proteome</keyword>
<accession>A0ABS8GCJ3</accession>
<evidence type="ECO:0000256" key="1">
    <source>
        <dbReference type="SAM" id="SignalP"/>
    </source>
</evidence>
<dbReference type="InterPro" id="IPR038636">
    <property type="entry name" value="Wzi_sf"/>
</dbReference>
<dbReference type="RefSeq" id="WP_229161732.1">
    <property type="nucleotide sequence ID" value="NZ_JAJEWP010000005.1"/>
</dbReference>
<dbReference type="Proteomes" id="UP001520878">
    <property type="component" value="Unassembled WGS sequence"/>
</dbReference>
<organism evidence="2 3">
    <name type="scientific">Fluctibacter halophilus</name>
    <dbReference type="NCBI Taxonomy" id="226011"/>
    <lineage>
        <taxon>Bacteria</taxon>
        <taxon>Pseudomonadati</taxon>
        <taxon>Pseudomonadota</taxon>
        <taxon>Gammaproteobacteria</taxon>
        <taxon>Alteromonadales</taxon>
        <taxon>Alteromonadaceae</taxon>
        <taxon>Fluctibacter</taxon>
    </lineage>
</organism>
<dbReference type="Pfam" id="PF14052">
    <property type="entry name" value="Caps_assemb_Wzi"/>
    <property type="match status" value="1"/>
</dbReference>
<evidence type="ECO:0000313" key="3">
    <source>
        <dbReference type="Proteomes" id="UP001520878"/>
    </source>
</evidence>
<proteinExistence type="predicted"/>